<dbReference type="OrthoDB" id="344746at2"/>
<dbReference type="InterPro" id="IPR059217">
    <property type="entry name" value="LA3751_2-like"/>
</dbReference>
<keyword evidence="1" id="KW-1133">Transmembrane helix</keyword>
<keyword evidence="1" id="KW-0472">Membrane</keyword>
<evidence type="ECO:0000313" key="2">
    <source>
        <dbReference type="EMBL" id="TGL63439.1"/>
    </source>
</evidence>
<protein>
    <recommendedName>
        <fullName evidence="4">Glycosyltransferase RgtA/B/C/D-like domain-containing protein</fullName>
    </recommendedName>
</protein>
<feature type="transmembrane region" description="Helical" evidence="1">
    <location>
        <begin position="199"/>
        <end position="215"/>
    </location>
</feature>
<feature type="transmembrane region" description="Helical" evidence="1">
    <location>
        <begin position="227"/>
        <end position="245"/>
    </location>
</feature>
<dbReference type="EMBL" id="RQGF01000012">
    <property type="protein sequence ID" value="TGL63439.1"/>
    <property type="molecule type" value="Genomic_DNA"/>
</dbReference>
<accession>A0A4R9KCA2</accession>
<feature type="transmembrane region" description="Helical" evidence="1">
    <location>
        <begin position="110"/>
        <end position="129"/>
    </location>
</feature>
<comment type="caution">
    <text evidence="2">The sequence shown here is derived from an EMBL/GenBank/DDBJ whole genome shotgun (WGS) entry which is preliminary data.</text>
</comment>
<feature type="transmembrane region" description="Helical" evidence="1">
    <location>
        <begin position="350"/>
        <end position="366"/>
    </location>
</feature>
<evidence type="ECO:0000256" key="1">
    <source>
        <dbReference type="SAM" id="Phobius"/>
    </source>
</evidence>
<keyword evidence="3" id="KW-1185">Reference proteome</keyword>
<feature type="transmembrane region" description="Helical" evidence="1">
    <location>
        <begin position="12"/>
        <end position="31"/>
    </location>
</feature>
<dbReference type="AlphaFoldDB" id="A0A4R9KCA2"/>
<organism evidence="2 3">
    <name type="scientific">Leptospira sarikeiensis</name>
    <dbReference type="NCBI Taxonomy" id="2484943"/>
    <lineage>
        <taxon>Bacteria</taxon>
        <taxon>Pseudomonadati</taxon>
        <taxon>Spirochaetota</taxon>
        <taxon>Spirochaetia</taxon>
        <taxon>Leptospirales</taxon>
        <taxon>Leptospiraceae</taxon>
        <taxon>Leptospira</taxon>
    </lineage>
</organism>
<feature type="transmembrane region" description="Helical" evidence="1">
    <location>
        <begin position="322"/>
        <end position="338"/>
    </location>
</feature>
<feature type="transmembrane region" description="Helical" evidence="1">
    <location>
        <begin position="149"/>
        <end position="170"/>
    </location>
</feature>
<dbReference type="NCBIfam" id="NF047440">
    <property type="entry name" value="LA3751_2_3_fam"/>
    <property type="match status" value="1"/>
</dbReference>
<feature type="transmembrane region" description="Helical" evidence="1">
    <location>
        <begin position="378"/>
        <end position="400"/>
    </location>
</feature>
<reference evidence="2" key="1">
    <citation type="journal article" date="2019" name="PLoS Negl. Trop. Dis.">
        <title>Revisiting the worldwide diversity of Leptospira species in the environment.</title>
        <authorList>
            <person name="Vincent A.T."/>
            <person name="Schiettekatte O."/>
            <person name="Bourhy P."/>
            <person name="Veyrier F.J."/>
            <person name="Picardeau M."/>
        </authorList>
    </citation>
    <scope>NUCLEOTIDE SEQUENCE [LARGE SCALE GENOMIC DNA]</scope>
    <source>
        <strain evidence="2">201702455</strain>
    </source>
</reference>
<name>A0A4R9KCA2_9LEPT</name>
<feature type="transmembrane region" description="Helical" evidence="1">
    <location>
        <begin position="282"/>
        <end position="302"/>
    </location>
</feature>
<gene>
    <name evidence="2" type="ORF">EHQ64_05640</name>
</gene>
<dbReference type="RefSeq" id="WP_135648523.1">
    <property type="nucleotide sequence ID" value="NZ_RQGF01000012.1"/>
</dbReference>
<keyword evidence="1" id="KW-0812">Transmembrane</keyword>
<evidence type="ECO:0000313" key="3">
    <source>
        <dbReference type="Proteomes" id="UP000297762"/>
    </source>
</evidence>
<sequence>MSIFRGVPTSRSIRAILIVLFCLPLLYLFLLKPKEQMYSDHLGKFILGESVLRNEFRSGNLNLPSRYLDPKGQFCTTECIRIGEELISPFPAALGYVYAILLPISGVEGVYIASAILLILSFLLLSILWDWDPLFLGILALTSSFLINGYFFPDVGIASFLFISGSYLFLRSDPKSSFVRLILAGFISVLAAWFRIESIILPLSFIFFFWILRFDQEGERRRIRGFTIGYVLAIGFLFGTQWILYGHPLGPRFYYNSPGIFMAPWKKLEIFMGLLIKSPNRIGFFGYSPLFLLALFFGVYYFLAERKFFSKEARISISDRDCFVLSGLAAFVVLVFSAPNDGIIDWGTRYLHLSIPAFAGMSFILFNKIRVKFGKPGIGFLVLILLFSFYVTCLYTQILARYGSKTTKLNRIYLEQKPDLVVVQIMMYSQILGKYYFETPSVWVMREKNIKRFFTLNDAKQFRKIMFVQSKSHFLETLEGEDPFVENKYYNYLMQFIGKDFERTWFENKEDVLIFSMERKK</sequence>
<evidence type="ECO:0008006" key="4">
    <source>
        <dbReference type="Google" id="ProtNLM"/>
    </source>
</evidence>
<feature type="transmembrane region" description="Helical" evidence="1">
    <location>
        <begin position="177"/>
        <end position="193"/>
    </location>
</feature>
<proteinExistence type="predicted"/>
<dbReference type="Proteomes" id="UP000297762">
    <property type="component" value="Unassembled WGS sequence"/>
</dbReference>